<protein>
    <recommendedName>
        <fullName evidence="3">Ribonuclease P protein subunit</fullName>
    </recommendedName>
</protein>
<gene>
    <name evidence="4" type="ORF">MCYG_03635</name>
</gene>
<evidence type="ECO:0000256" key="1">
    <source>
        <dbReference type="ARBA" id="ARBA00004123"/>
    </source>
</evidence>
<comment type="subcellular location">
    <subcellularLocation>
        <location evidence="1">Nucleus</location>
    </subcellularLocation>
</comment>
<dbReference type="GO" id="GO:0005634">
    <property type="term" value="C:nucleus"/>
    <property type="evidence" value="ECO:0007669"/>
    <property type="project" value="UniProtKB-SubCell"/>
</dbReference>
<dbReference type="SUPFAM" id="SSF101744">
    <property type="entry name" value="Rof/RNase P subunit-like"/>
    <property type="match status" value="1"/>
</dbReference>
<dbReference type="PANTHER" id="PTHR13348:SF0">
    <property type="entry name" value="RIBONUCLEASE P PROTEIN SUBUNIT P29"/>
    <property type="match status" value="1"/>
</dbReference>
<dbReference type="OrthoDB" id="124041at2759"/>
<sequence length="261" mass="30183">MAQLHIAHQLLERAHSPETADQLFSEKVKHRPLFLRPTSPTPSDNRSRRRLQRIRKKEYFLRKQKPKPLSAREKRTLGVHKLPKEEMKYEIFKGLNQLWVEYMWQVLDLVPRLSPNPAGKPTGTERTDRITAASHGSKLASADFHGADIQVVRSRCVSRVGVKGIIVRDSKFAFVLITDKNEVKTIPKEHTVFRFEIPLPRDSDPEAGQKEAIGQASTLPKGLELELEKRNLIFELHGNQFENRAPERANKKFKWKNLDYL</sequence>
<keyword evidence="5" id="KW-1185">Reference proteome</keyword>
<dbReference type="FunFam" id="2.30.30.210:FF:000005">
    <property type="entry name" value="Ribonuclease P protein subunit"/>
    <property type="match status" value="1"/>
</dbReference>
<dbReference type="EMBL" id="DS995703">
    <property type="protein sequence ID" value="EEQ30816.1"/>
    <property type="molecule type" value="Genomic_DNA"/>
</dbReference>
<keyword evidence="3" id="KW-0539">Nucleus</keyword>
<evidence type="ECO:0000256" key="3">
    <source>
        <dbReference type="PIRNR" id="PIRNR027081"/>
    </source>
</evidence>
<dbReference type="Pfam" id="PF01868">
    <property type="entry name" value="RNase_P-MRP_p29"/>
    <property type="match status" value="1"/>
</dbReference>
<dbReference type="InterPro" id="IPR023534">
    <property type="entry name" value="Rof/RNase_P-like"/>
</dbReference>
<proteinExistence type="inferred from homology"/>
<organism evidence="4 5">
    <name type="scientific">Arthroderma otae (strain ATCC MYA-4605 / CBS 113480)</name>
    <name type="common">Microsporum canis</name>
    <dbReference type="NCBI Taxonomy" id="554155"/>
    <lineage>
        <taxon>Eukaryota</taxon>
        <taxon>Fungi</taxon>
        <taxon>Dikarya</taxon>
        <taxon>Ascomycota</taxon>
        <taxon>Pezizomycotina</taxon>
        <taxon>Eurotiomycetes</taxon>
        <taxon>Eurotiomycetidae</taxon>
        <taxon>Onygenales</taxon>
        <taxon>Arthrodermataceae</taxon>
        <taxon>Microsporum</taxon>
    </lineage>
</organism>
<dbReference type="PIRSF" id="PIRSF027081">
    <property type="entry name" value="RNase_P/MRP_p29_subunit"/>
    <property type="match status" value="1"/>
</dbReference>
<dbReference type="OMA" id="IPKSECV"/>
<evidence type="ECO:0000313" key="4">
    <source>
        <dbReference type="EMBL" id="EEQ30816.1"/>
    </source>
</evidence>
<name>C5FM94_ARTOC</name>
<dbReference type="GO" id="GO:0006364">
    <property type="term" value="P:rRNA processing"/>
    <property type="evidence" value="ECO:0007669"/>
    <property type="project" value="TreeGrafter"/>
</dbReference>
<dbReference type="SMART" id="SM00538">
    <property type="entry name" value="POP4"/>
    <property type="match status" value="1"/>
</dbReference>
<comment type="similarity">
    <text evidence="2">Belongs to the eukaryotic/archaeal RNase P protein component 1 family.</text>
</comment>
<dbReference type="GO" id="GO:0000172">
    <property type="term" value="C:ribonuclease MRP complex"/>
    <property type="evidence" value="ECO:0007669"/>
    <property type="project" value="InterPro"/>
</dbReference>
<dbReference type="Gene3D" id="2.30.30.210">
    <property type="entry name" value="Ribonuclease P/MRP, subunit p29"/>
    <property type="match status" value="1"/>
</dbReference>
<reference evidence="5" key="1">
    <citation type="journal article" date="2012" name="MBio">
        <title>Comparative genome analysis of Trichophyton rubrum and related dermatophytes reveals candidate genes involved in infection.</title>
        <authorList>
            <person name="Martinez D.A."/>
            <person name="Oliver B.G."/>
            <person name="Graeser Y."/>
            <person name="Goldberg J.M."/>
            <person name="Li W."/>
            <person name="Martinez-Rossi N.M."/>
            <person name="Monod M."/>
            <person name="Shelest E."/>
            <person name="Barton R.C."/>
            <person name="Birch E."/>
            <person name="Brakhage A.A."/>
            <person name="Chen Z."/>
            <person name="Gurr S.J."/>
            <person name="Heiman D."/>
            <person name="Heitman J."/>
            <person name="Kosti I."/>
            <person name="Rossi A."/>
            <person name="Saif S."/>
            <person name="Samalova M."/>
            <person name="Saunders C.W."/>
            <person name="Shea T."/>
            <person name="Summerbell R.C."/>
            <person name="Xu J."/>
            <person name="Young S."/>
            <person name="Zeng Q."/>
            <person name="Birren B.W."/>
            <person name="Cuomo C.A."/>
            <person name="White T.C."/>
        </authorList>
    </citation>
    <scope>NUCLEOTIDE SEQUENCE [LARGE SCALE GENOMIC DNA]</scope>
    <source>
        <strain evidence="5">ATCC MYA-4605 / CBS 113480</strain>
    </source>
</reference>
<dbReference type="InterPro" id="IPR002730">
    <property type="entry name" value="Rpp29/RNP1"/>
</dbReference>
<dbReference type="InterPro" id="IPR036980">
    <property type="entry name" value="RNase_P/MRP_Rpp29_sf"/>
</dbReference>
<dbReference type="HOGENOM" id="CLU_078577_0_0_1"/>
<dbReference type="PANTHER" id="PTHR13348">
    <property type="entry name" value="RIBONUCLEASE P SUBUNIT P29"/>
    <property type="match status" value="1"/>
</dbReference>
<dbReference type="eggNOG" id="KOG4046">
    <property type="taxonomic scope" value="Eukaryota"/>
</dbReference>
<dbReference type="Proteomes" id="UP000002035">
    <property type="component" value="Unassembled WGS sequence"/>
</dbReference>
<dbReference type="GeneID" id="9229453"/>
<evidence type="ECO:0000313" key="5">
    <source>
        <dbReference type="Proteomes" id="UP000002035"/>
    </source>
</evidence>
<dbReference type="GO" id="GO:0033204">
    <property type="term" value="F:ribonuclease P RNA binding"/>
    <property type="evidence" value="ECO:0007669"/>
    <property type="project" value="InterPro"/>
</dbReference>
<evidence type="ECO:0000256" key="2">
    <source>
        <dbReference type="ARBA" id="ARBA00006181"/>
    </source>
</evidence>
<dbReference type="RefSeq" id="XP_002848129.1">
    <property type="nucleotide sequence ID" value="XM_002848083.1"/>
</dbReference>
<keyword evidence="3" id="KW-0819">tRNA processing</keyword>
<accession>C5FM94</accession>
<dbReference type="GO" id="GO:0030677">
    <property type="term" value="C:ribonuclease P complex"/>
    <property type="evidence" value="ECO:0007669"/>
    <property type="project" value="InterPro"/>
</dbReference>
<dbReference type="AlphaFoldDB" id="C5FM94"/>
<dbReference type="STRING" id="554155.C5FM94"/>
<dbReference type="GO" id="GO:0001682">
    <property type="term" value="P:tRNA 5'-leader removal"/>
    <property type="evidence" value="ECO:0007669"/>
    <property type="project" value="InterPro"/>
</dbReference>
<dbReference type="InterPro" id="IPR016848">
    <property type="entry name" value="RNase_P/MRP_Rpp29-subunit"/>
</dbReference>
<dbReference type="VEuPathDB" id="FungiDB:MCYG_03635"/>